<feature type="domain" description="Glycosyl transferase family 1" evidence="1">
    <location>
        <begin position="189"/>
        <end position="344"/>
    </location>
</feature>
<dbReference type="Pfam" id="PF00534">
    <property type="entry name" value="Glycos_transf_1"/>
    <property type="match status" value="1"/>
</dbReference>
<reference evidence="3 4" key="1">
    <citation type="journal article" date="2015" name="Genome Announc.">
        <title>Draft Genome Sequence of Cyanobacterium Hassallia byssoidea Strain VB512170, Isolated from Monuments in India.</title>
        <authorList>
            <person name="Singh D."/>
            <person name="Chandrababunaidu M.M."/>
            <person name="Panda A."/>
            <person name="Sen D."/>
            <person name="Bhattacharyya S."/>
            <person name="Adhikary S.P."/>
            <person name="Tripathy S."/>
        </authorList>
    </citation>
    <scope>NUCLEOTIDE SEQUENCE [LARGE SCALE GENOMIC DNA]</scope>
    <source>
        <strain evidence="3 4">VB512170</strain>
    </source>
</reference>
<keyword evidence="3" id="KW-0808">Transferase</keyword>
<dbReference type="AlphaFoldDB" id="A0A846HHT0"/>
<dbReference type="EMBL" id="JTCM02000114">
    <property type="protein sequence ID" value="NEU76498.1"/>
    <property type="molecule type" value="Genomic_DNA"/>
</dbReference>
<protein>
    <submittedName>
        <fullName evidence="3">Glycosyltransferase family 4 protein</fullName>
    </submittedName>
</protein>
<gene>
    <name evidence="3" type="ORF">PI95_029285</name>
</gene>
<dbReference type="RefSeq" id="WP_039741167.1">
    <property type="nucleotide sequence ID" value="NZ_JTCM02000114.1"/>
</dbReference>
<dbReference type="InterPro" id="IPR001296">
    <property type="entry name" value="Glyco_trans_1"/>
</dbReference>
<sequence>MKYSKKHVVLYIITKSELGGAQKNVYDLIANFHKDYEFNLATSRFGFLTEVVSSLDVSVYLISNLNRDIKLSSDFLAIKECISLIKKIKPDIIHAASSKAGVVARIAGWVCKIPVVFTAHGWGFTPGSPKLRGFIALISEKLLTPLTAKLICVCESDRQLALSLGVGNQNSLCTIRNGIANNPVPIANSSQQPPKLIMVARFNEQKDQTTLLQAIAELSNHDYHLDLVGSGSSLEFCKDLAHSLGIAEKVSFLGDRTDVPNLLAQSQIFILSTHYEGLPISILEAMRAGLPVVATSVNGIPEEVEHGKTGLLVPRKDVQALANALQTLIQSPDLRQQMGEAGRQKFEQEFTVERMINETKAVYEEILKKKPNKLLRCFSWR</sequence>
<dbReference type="Gene3D" id="3.40.50.2000">
    <property type="entry name" value="Glycogen Phosphorylase B"/>
    <property type="match status" value="2"/>
</dbReference>
<accession>A0A846HHT0</accession>
<dbReference type="PANTHER" id="PTHR12526:SF630">
    <property type="entry name" value="GLYCOSYLTRANSFERASE"/>
    <property type="match status" value="1"/>
</dbReference>
<name>A0A846HHT0_9CYAN</name>
<dbReference type="GO" id="GO:0016757">
    <property type="term" value="F:glycosyltransferase activity"/>
    <property type="evidence" value="ECO:0007669"/>
    <property type="project" value="InterPro"/>
</dbReference>
<evidence type="ECO:0000313" key="3">
    <source>
        <dbReference type="EMBL" id="NEU76498.1"/>
    </source>
</evidence>
<proteinExistence type="predicted"/>
<dbReference type="Proteomes" id="UP000031549">
    <property type="component" value="Unassembled WGS sequence"/>
</dbReference>
<dbReference type="InterPro" id="IPR028098">
    <property type="entry name" value="Glyco_trans_4-like_N"/>
</dbReference>
<keyword evidence="4" id="KW-1185">Reference proteome</keyword>
<evidence type="ECO:0000259" key="1">
    <source>
        <dbReference type="Pfam" id="PF00534"/>
    </source>
</evidence>
<dbReference type="PANTHER" id="PTHR12526">
    <property type="entry name" value="GLYCOSYLTRANSFERASE"/>
    <property type="match status" value="1"/>
</dbReference>
<organism evidence="3 4">
    <name type="scientific">Hassallia byssoidea VB512170</name>
    <dbReference type="NCBI Taxonomy" id="1304833"/>
    <lineage>
        <taxon>Bacteria</taxon>
        <taxon>Bacillati</taxon>
        <taxon>Cyanobacteriota</taxon>
        <taxon>Cyanophyceae</taxon>
        <taxon>Nostocales</taxon>
        <taxon>Tolypothrichaceae</taxon>
        <taxon>Hassallia</taxon>
    </lineage>
</organism>
<feature type="domain" description="Glycosyltransferase subfamily 4-like N-terminal" evidence="2">
    <location>
        <begin position="19"/>
        <end position="179"/>
    </location>
</feature>
<evidence type="ECO:0000313" key="4">
    <source>
        <dbReference type="Proteomes" id="UP000031549"/>
    </source>
</evidence>
<dbReference type="Pfam" id="PF13439">
    <property type="entry name" value="Glyco_transf_4"/>
    <property type="match status" value="1"/>
</dbReference>
<dbReference type="CDD" id="cd03808">
    <property type="entry name" value="GT4_CapM-like"/>
    <property type="match status" value="1"/>
</dbReference>
<dbReference type="SUPFAM" id="SSF53756">
    <property type="entry name" value="UDP-Glycosyltransferase/glycogen phosphorylase"/>
    <property type="match status" value="1"/>
</dbReference>
<evidence type="ECO:0000259" key="2">
    <source>
        <dbReference type="Pfam" id="PF13439"/>
    </source>
</evidence>
<comment type="caution">
    <text evidence="3">The sequence shown here is derived from an EMBL/GenBank/DDBJ whole genome shotgun (WGS) entry which is preliminary data.</text>
</comment>